<dbReference type="EMBL" id="JAOCZP010000007">
    <property type="protein sequence ID" value="MCT7377244.1"/>
    <property type="molecule type" value="Genomic_DNA"/>
</dbReference>
<dbReference type="SUPFAM" id="SSF53335">
    <property type="entry name" value="S-adenosyl-L-methionine-dependent methyltransferases"/>
    <property type="match status" value="1"/>
</dbReference>
<proteinExistence type="predicted"/>
<keyword evidence="4" id="KW-1185">Reference proteome</keyword>
<protein>
    <submittedName>
        <fullName evidence="3">Methyltransferase</fullName>
    </submittedName>
</protein>
<reference evidence="3 4" key="1">
    <citation type="submission" date="2022-09" db="EMBL/GenBank/DDBJ databases">
        <title>Chelativorans salina sp. nov., a novel slightly halophilic bacterium isolated from a saline lake sediment enrichment.</title>
        <authorList>
            <person name="Gao L."/>
            <person name="Fang B.-Z."/>
            <person name="Li W.-J."/>
        </authorList>
    </citation>
    <scope>NUCLEOTIDE SEQUENCE [LARGE SCALE GENOMIC DNA]</scope>
    <source>
        <strain evidence="3 4">EGI FJ00035</strain>
    </source>
</reference>
<gene>
    <name evidence="3" type="ORF">N5A92_19690</name>
</gene>
<dbReference type="GO" id="GO:0032259">
    <property type="term" value="P:methylation"/>
    <property type="evidence" value="ECO:0007669"/>
    <property type="project" value="UniProtKB-KW"/>
</dbReference>
<keyword evidence="1 3" id="KW-0489">Methyltransferase</keyword>
<dbReference type="PANTHER" id="PTHR43648">
    <property type="entry name" value="ELECTRON TRANSFER FLAVOPROTEIN BETA SUBUNIT LYSINE METHYLTRANSFERASE"/>
    <property type="match status" value="1"/>
</dbReference>
<accession>A0ABT2LRY0</accession>
<evidence type="ECO:0000256" key="1">
    <source>
        <dbReference type="ARBA" id="ARBA00022603"/>
    </source>
</evidence>
<dbReference type="InterPro" id="IPR050078">
    <property type="entry name" value="Ribosomal_L11_MeTrfase_PrmA"/>
</dbReference>
<dbReference type="Gene3D" id="3.40.50.150">
    <property type="entry name" value="Vaccinia Virus protein VP39"/>
    <property type="match status" value="1"/>
</dbReference>
<name>A0ABT2LRY0_9HYPH</name>
<evidence type="ECO:0000313" key="4">
    <source>
        <dbReference type="Proteomes" id="UP001320831"/>
    </source>
</evidence>
<dbReference type="InterPro" id="IPR029063">
    <property type="entry name" value="SAM-dependent_MTases_sf"/>
</dbReference>
<keyword evidence="2" id="KW-0808">Transferase</keyword>
<dbReference type="PANTHER" id="PTHR43648:SF1">
    <property type="entry name" value="ELECTRON TRANSFER FLAVOPROTEIN BETA SUBUNIT LYSINE METHYLTRANSFERASE"/>
    <property type="match status" value="1"/>
</dbReference>
<dbReference type="Pfam" id="PF06325">
    <property type="entry name" value="PrmA"/>
    <property type="match status" value="1"/>
</dbReference>
<evidence type="ECO:0000313" key="3">
    <source>
        <dbReference type="EMBL" id="MCT7377244.1"/>
    </source>
</evidence>
<comment type="caution">
    <text evidence="3">The sequence shown here is derived from an EMBL/GenBank/DDBJ whole genome shotgun (WGS) entry which is preliminary data.</text>
</comment>
<evidence type="ECO:0000256" key="2">
    <source>
        <dbReference type="ARBA" id="ARBA00022679"/>
    </source>
</evidence>
<organism evidence="3 4">
    <name type="scientific">Chelativorans salis</name>
    <dbReference type="NCBI Taxonomy" id="2978478"/>
    <lineage>
        <taxon>Bacteria</taxon>
        <taxon>Pseudomonadati</taxon>
        <taxon>Pseudomonadota</taxon>
        <taxon>Alphaproteobacteria</taxon>
        <taxon>Hyphomicrobiales</taxon>
        <taxon>Phyllobacteriaceae</taxon>
        <taxon>Chelativorans</taxon>
    </lineage>
</organism>
<dbReference type="GO" id="GO:0008168">
    <property type="term" value="F:methyltransferase activity"/>
    <property type="evidence" value="ECO:0007669"/>
    <property type="project" value="UniProtKB-KW"/>
</dbReference>
<sequence>MRKLTPEGAEAFIRANTTLRPPPHVPEIRLHLADEAHDLWQRTEEELDAIGLPPPFWAFAWAGGQGLARYILDHREAVRGRTVFDFATGSGLVAIAACKAGATRVTAADTDPFSATACGLNMAANGVTFGLTADELVGSDPGCEVLLAGDVFYDRTLAEMVAPWFAHLAASGITVLVGDPGRAYLPKAQMQPLATYSVPVTRALEDAEVKRTTVWRFS</sequence>
<dbReference type="Proteomes" id="UP001320831">
    <property type="component" value="Unassembled WGS sequence"/>
</dbReference>